<dbReference type="EMBL" id="CP014687">
    <property type="protein sequence ID" value="AQT04929.1"/>
    <property type="molecule type" value="Genomic_DNA"/>
</dbReference>
<evidence type="ECO:0000313" key="3">
    <source>
        <dbReference type="EMBL" id="AQT04929.1"/>
    </source>
</evidence>
<accession>A0A1U9LEW0</accession>
<organism evidence="3 5">
    <name type="scientific">Acetobacter persici</name>
    <dbReference type="NCBI Taxonomy" id="1076596"/>
    <lineage>
        <taxon>Bacteria</taxon>
        <taxon>Pseudomonadati</taxon>
        <taxon>Pseudomonadota</taxon>
        <taxon>Alphaproteobacteria</taxon>
        <taxon>Acetobacterales</taxon>
        <taxon>Acetobacteraceae</taxon>
        <taxon>Acetobacter</taxon>
    </lineage>
</organism>
<name>A0A1U9LEW0_9PROT</name>
<dbReference type="Proteomes" id="UP000189055">
    <property type="component" value="Chromosome"/>
</dbReference>
<dbReference type="RefSeq" id="WP_025828430.1">
    <property type="nucleotide sequence ID" value="NZ_BLJP01000008.1"/>
</dbReference>
<dbReference type="Pfam" id="PF05532">
    <property type="entry name" value="CsbD"/>
    <property type="match status" value="1"/>
</dbReference>
<dbReference type="EMBL" id="BLJP01000008">
    <property type="protein sequence ID" value="GFE94045.1"/>
    <property type="molecule type" value="Genomic_DNA"/>
</dbReference>
<reference evidence="4 6" key="2">
    <citation type="journal article" date="2020" name="Cell Rep.">
        <title>Local necrotic cells trigger systemic immune activation via gut microbiome dysbiosis in Drosophila.</title>
        <authorList>
            <person name="Kosakamoto H."/>
            <person name="Yamauchi T."/>
            <person name="Akuzawa-Tokita Y."/>
            <person name="Nishimura K."/>
            <person name="Soga T."/>
            <person name="Murakami T."/>
            <person name="Mori H."/>
            <person name="Yamamoto K."/>
            <person name="Miyazaki R."/>
            <person name="Koto A."/>
            <person name="Miura M."/>
            <person name="Obata F."/>
        </authorList>
    </citation>
    <scope>NUCLEOTIDE SEQUENCE [LARGE SCALE GENOMIC DNA]</scope>
    <source>
        <strain evidence="4 6">Ai</strain>
    </source>
</reference>
<evidence type="ECO:0000259" key="2">
    <source>
        <dbReference type="Pfam" id="PF05532"/>
    </source>
</evidence>
<dbReference type="Proteomes" id="UP000548726">
    <property type="component" value="Unassembled WGS sequence"/>
</dbReference>
<dbReference type="InterPro" id="IPR050423">
    <property type="entry name" value="UPF0337_stress_rsp"/>
</dbReference>
<evidence type="ECO:0000313" key="6">
    <source>
        <dbReference type="Proteomes" id="UP000548726"/>
    </source>
</evidence>
<dbReference type="PANTHER" id="PTHR34977">
    <property type="entry name" value="UPF0337 PROTEIN YJBJ"/>
    <property type="match status" value="1"/>
</dbReference>
<dbReference type="AlphaFoldDB" id="A0A1U9LEW0"/>
<protein>
    <submittedName>
        <fullName evidence="4">UPF0337 protein</fullName>
    </submittedName>
</protein>
<dbReference type="GeneID" id="95617445"/>
<dbReference type="OrthoDB" id="7226109at2"/>
<keyword evidence="6" id="KW-1185">Reference proteome</keyword>
<dbReference type="InterPro" id="IPR036629">
    <property type="entry name" value="YjbJ_sf"/>
</dbReference>
<feature type="domain" description="CsbD-like" evidence="2">
    <location>
        <begin position="6"/>
        <end position="58"/>
    </location>
</feature>
<dbReference type="InterPro" id="IPR008462">
    <property type="entry name" value="CsbD"/>
</dbReference>
<comment type="similarity">
    <text evidence="1">Belongs to the UPF0337 (CsbD) family.</text>
</comment>
<gene>
    <name evidence="3" type="ORF">A0U91_08360</name>
    <name evidence="4" type="ORF">DmAi_21040</name>
</gene>
<dbReference type="SUPFAM" id="SSF69047">
    <property type="entry name" value="Hypothetical protein YjbJ"/>
    <property type="match status" value="1"/>
</dbReference>
<dbReference type="PANTHER" id="PTHR34977:SF1">
    <property type="entry name" value="UPF0337 PROTEIN YJBJ"/>
    <property type="match status" value="1"/>
</dbReference>
<sequence>MSSMKDKVTGIANQVAGKVKEETGKLTDNERLEAEGIAQNLKGKVQKTTGDVKDTVKSGIDKL</sequence>
<reference evidence="3 5" key="1">
    <citation type="submission" date="2016-03" db="EMBL/GenBank/DDBJ databases">
        <title>Acetic acid bacteria sequencing.</title>
        <authorList>
            <person name="Brandt J."/>
            <person name="Jakob F."/>
            <person name="Vogel R.F."/>
        </authorList>
    </citation>
    <scope>NUCLEOTIDE SEQUENCE [LARGE SCALE GENOMIC DNA]</scope>
    <source>
        <strain evidence="3 5">TMW2.1084</strain>
    </source>
</reference>
<dbReference type="KEGG" id="aper:A0U91_08360"/>
<evidence type="ECO:0000256" key="1">
    <source>
        <dbReference type="ARBA" id="ARBA00009129"/>
    </source>
</evidence>
<evidence type="ECO:0000313" key="4">
    <source>
        <dbReference type="EMBL" id="GFE94045.1"/>
    </source>
</evidence>
<proteinExistence type="inferred from homology"/>
<dbReference type="Gene3D" id="1.10.1470.10">
    <property type="entry name" value="YjbJ"/>
    <property type="match status" value="1"/>
</dbReference>
<evidence type="ECO:0000313" key="5">
    <source>
        <dbReference type="Proteomes" id="UP000189055"/>
    </source>
</evidence>